<reference evidence="2 3" key="1">
    <citation type="journal article" date="2014" name="Nature">
        <title>An environmental bacterial taxon with a large and distinct metabolic repertoire.</title>
        <authorList>
            <person name="Wilson M.C."/>
            <person name="Mori T."/>
            <person name="Ruckert C."/>
            <person name="Uria A.R."/>
            <person name="Helf M.J."/>
            <person name="Takada K."/>
            <person name="Gernert C."/>
            <person name="Steffens U.A."/>
            <person name="Heycke N."/>
            <person name="Schmitt S."/>
            <person name="Rinke C."/>
            <person name="Helfrich E.J."/>
            <person name="Brachmann A.O."/>
            <person name="Gurgui C."/>
            <person name="Wakimoto T."/>
            <person name="Kracht M."/>
            <person name="Crusemann M."/>
            <person name="Hentschel U."/>
            <person name="Abe I."/>
            <person name="Matsunaga S."/>
            <person name="Kalinowski J."/>
            <person name="Takeyama H."/>
            <person name="Piel J."/>
        </authorList>
    </citation>
    <scope>NUCLEOTIDE SEQUENCE [LARGE SCALE GENOMIC DNA]</scope>
    <source>
        <strain evidence="3">TSY2</strain>
    </source>
</reference>
<keyword evidence="3" id="KW-1185">Reference proteome</keyword>
<dbReference type="HOGENOM" id="CLU_153723_0_0_7"/>
<dbReference type="Gene3D" id="1.10.10.60">
    <property type="entry name" value="Homeodomain-like"/>
    <property type="match status" value="1"/>
</dbReference>
<name>W4MCQ7_9BACT</name>
<accession>W4MCQ7</accession>
<dbReference type="AlphaFoldDB" id="W4MCQ7"/>
<gene>
    <name evidence="2" type="ORF">ETSY2_11415</name>
</gene>
<sequence>MNNGESVLQWAHQHNHTVTWMAEQLGYSRQRLSDALHHNDISPALSKVLYEQFTLRVIPTYKVAAPTKRKRLHGYQRSVGKRGRKPGSGSGIRPSKLDPYAKDIIHLYRSGAAQREIARRYNTTPSNLHDWLKRRGLI</sequence>
<evidence type="ECO:0000313" key="3">
    <source>
        <dbReference type="Proteomes" id="UP000019140"/>
    </source>
</evidence>
<feature type="region of interest" description="Disordered" evidence="1">
    <location>
        <begin position="74"/>
        <end position="97"/>
    </location>
</feature>
<comment type="caution">
    <text evidence="2">The sequence shown here is derived from an EMBL/GenBank/DDBJ whole genome shotgun (WGS) entry which is preliminary data.</text>
</comment>
<feature type="compositionally biased region" description="Basic residues" evidence="1">
    <location>
        <begin position="74"/>
        <end position="85"/>
    </location>
</feature>
<proteinExistence type="predicted"/>
<dbReference type="Proteomes" id="UP000019140">
    <property type="component" value="Unassembled WGS sequence"/>
</dbReference>
<dbReference type="EMBL" id="AZHX01000462">
    <property type="protein sequence ID" value="ETX07402.1"/>
    <property type="molecule type" value="Genomic_DNA"/>
</dbReference>
<organism evidence="2 3">
    <name type="scientific">Candidatus Entotheonella gemina</name>
    <dbReference type="NCBI Taxonomy" id="1429439"/>
    <lineage>
        <taxon>Bacteria</taxon>
        <taxon>Pseudomonadati</taxon>
        <taxon>Nitrospinota/Tectimicrobiota group</taxon>
        <taxon>Candidatus Tectimicrobiota</taxon>
        <taxon>Candidatus Entotheonellia</taxon>
        <taxon>Candidatus Entotheonellales</taxon>
        <taxon>Candidatus Entotheonellaceae</taxon>
        <taxon>Candidatus Entotheonella</taxon>
    </lineage>
</organism>
<evidence type="ECO:0000256" key="1">
    <source>
        <dbReference type="SAM" id="MobiDB-lite"/>
    </source>
</evidence>
<evidence type="ECO:0000313" key="2">
    <source>
        <dbReference type="EMBL" id="ETX07402.1"/>
    </source>
</evidence>
<protein>
    <submittedName>
        <fullName evidence="2">Uncharacterized protein</fullName>
    </submittedName>
</protein>